<protein>
    <submittedName>
        <fullName evidence="2">Uncharacterized protein</fullName>
    </submittedName>
</protein>
<dbReference type="AlphaFoldDB" id="A0ABD2ZUW6"/>
<gene>
    <name evidence="2" type="ORF">ACH5RR_015738</name>
</gene>
<evidence type="ECO:0000313" key="2">
    <source>
        <dbReference type="EMBL" id="KAL3522904.1"/>
    </source>
</evidence>
<evidence type="ECO:0000313" key="3">
    <source>
        <dbReference type="Proteomes" id="UP001630127"/>
    </source>
</evidence>
<keyword evidence="1" id="KW-0472">Membrane</keyword>
<reference evidence="2 3" key="1">
    <citation type="submission" date="2024-11" db="EMBL/GenBank/DDBJ databases">
        <title>A near-complete genome assembly of Cinchona calisaya.</title>
        <authorList>
            <person name="Lian D.C."/>
            <person name="Zhao X.W."/>
            <person name="Wei L."/>
        </authorList>
    </citation>
    <scope>NUCLEOTIDE SEQUENCE [LARGE SCALE GENOMIC DNA]</scope>
    <source>
        <tissue evidence="2">Nenye</tissue>
    </source>
</reference>
<organism evidence="2 3">
    <name type="scientific">Cinchona calisaya</name>
    <dbReference type="NCBI Taxonomy" id="153742"/>
    <lineage>
        <taxon>Eukaryota</taxon>
        <taxon>Viridiplantae</taxon>
        <taxon>Streptophyta</taxon>
        <taxon>Embryophyta</taxon>
        <taxon>Tracheophyta</taxon>
        <taxon>Spermatophyta</taxon>
        <taxon>Magnoliopsida</taxon>
        <taxon>eudicotyledons</taxon>
        <taxon>Gunneridae</taxon>
        <taxon>Pentapetalae</taxon>
        <taxon>asterids</taxon>
        <taxon>lamiids</taxon>
        <taxon>Gentianales</taxon>
        <taxon>Rubiaceae</taxon>
        <taxon>Cinchonoideae</taxon>
        <taxon>Cinchoneae</taxon>
        <taxon>Cinchona</taxon>
    </lineage>
</organism>
<accession>A0ABD2ZUW6</accession>
<keyword evidence="1" id="KW-0812">Transmembrane</keyword>
<sequence>MFAYNGLLLLSVFLFVYFFKVMYRIPLSVSRIGEYHKSSNYSSRGKVKGQKINRLIFMASSLGDANRLISVMNAEFPELGLKKSDCWQMSWIETMLWWYNFKIGTAKEALLRRTLDSVIFLKTPIPKYALESLYKKMVHLSKTGLVFSPYGGRMSKIPENETPFPHRSGIIFKIQYLVNWEDEDPNLITEYVGEARDLYSFMTPFWSKKSKAGFSQL</sequence>
<proteinExistence type="predicted"/>
<feature type="transmembrane region" description="Helical" evidence="1">
    <location>
        <begin position="6"/>
        <end position="23"/>
    </location>
</feature>
<dbReference type="PANTHER" id="PTHR32448">
    <property type="entry name" value="OS08G0158400 PROTEIN"/>
    <property type="match status" value="1"/>
</dbReference>
<keyword evidence="1" id="KW-1133">Transmembrane helix</keyword>
<keyword evidence="3" id="KW-1185">Reference proteome</keyword>
<evidence type="ECO:0000256" key="1">
    <source>
        <dbReference type="SAM" id="Phobius"/>
    </source>
</evidence>
<dbReference type="EMBL" id="JBJUIK010000007">
    <property type="protein sequence ID" value="KAL3522904.1"/>
    <property type="molecule type" value="Genomic_DNA"/>
</dbReference>
<dbReference type="Proteomes" id="UP001630127">
    <property type="component" value="Unassembled WGS sequence"/>
</dbReference>
<dbReference type="Gene3D" id="3.40.462.20">
    <property type="match status" value="1"/>
</dbReference>
<name>A0ABD2ZUW6_9GENT</name>
<comment type="caution">
    <text evidence="2">The sequence shown here is derived from an EMBL/GenBank/DDBJ whole genome shotgun (WGS) entry which is preliminary data.</text>
</comment>